<dbReference type="PANTHER" id="PTHR43124">
    <property type="entry name" value="PURINE EFFLUX PUMP PBUE"/>
    <property type="match status" value="1"/>
</dbReference>
<dbReference type="PROSITE" id="PS50850">
    <property type="entry name" value="MFS"/>
    <property type="match status" value="1"/>
</dbReference>
<evidence type="ECO:0000313" key="10">
    <source>
        <dbReference type="Proteomes" id="UP000426246"/>
    </source>
</evidence>
<feature type="transmembrane region" description="Helical" evidence="7">
    <location>
        <begin position="362"/>
        <end position="386"/>
    </location>
</feature>
<keyword evidence="4 7" id="KW-0812">Transmembrane</keyword>
<dbReference type="CDD" id="cd17324">
    <property type="entry name" value="MFS_NepI_like"/>
    <property type="match status" value="1"/>
</dbReference>
<dbReference type="InterPro" id="IPR050189">
    <property type="entry name" value="MFS_Efflux_Transporters"/>
</dbReference>
<reference evidence="10" key="1">
    <citation type="submission" date="2018-11" db="EMBL/GenBank/DDBJ databases">
        <title>Complete genome sequence of Paenibacillus sp. ML311-T8.</title>
        <authorList>
            <person name="Nam Y.-D."/>
            <person name="Kang J."/>
            <person name="Chung W.-H."/>
            <person name="Park Y.S."/>
        </authorList>
    </citation>
    <scope>NUCLEOTIDE SEQUENCE [LARGE SCALE GENOMIC DNA]</scope>
    <source>
        <strain evidence="10">ML311-T8</strain>
    </source>
</reference>
<dbReference type="OrthoDB" id="9788453at2"/>
<feature type="transmembrane region" description="Helical" evidence="7">
    <location>
        <begin position="106"/>
        <end position="125"/>
    </location>
</feature>
<proteinExistence type="predicted"/>
<dbReference type="AlphaFoldDB" id="A0A6B8RPF2"/>
<feature type="transmembrane region" description="Helical" evidence="7">
    <location>
        <begin position="398"/>
        <end position="417"/>
    </location>
</feature>
<dbReference type="KEGG" id="ppsc:EHS13_21395"/>
<keyword evidence="6 7" id="KW-0472">Membrane</keyword>
<keyword evidence="3" id="KW-1003">Cell membrane</keyword>
<keyword evidence="5 7" id="KW-1133">Transmembrane helix</keyword>
<feature type="transmembrane region" description="Helical" evidence="7">
    <location>
        <begin position="37"/>
        <end position="59"/>
    </location>
</feature>
<evidence type="ECO:0000256" key="3">
    <source>
        <dbReference type="ARBA" id="ARBA00022475"/>
    </source>
</evidence>
<dbReference type="Proteomes" id="UP000426246">
    <property type="component" value="Chromosome"/>
</dbReference>
<dbReference type="InterPro" id="IPR020846">
    <property type="entry name" value="MFS_dom"/>
</dbReference>
<evidence type="ECO:0000256" key="1">
    <source>
        <dbReference type="ARBA" id="ARBA00004651"/>
    </source>
</evidence>
<feature type="transmembrane region" description="Helical" evidence="7">
    <location>
        <begin position="196"/>
        <end position="215"/>
    </location>
</feature>
<evidence type="ECO:0000259" key="8">
    <source>
        <dbReference type="PROSITE" id="PS50850"/>
    </source>
</evidence>
<feature type="transmembrane region" description="Helical" evidence="7">
    <location>
        <begin position="71"/>
        <end position="94"/>
    </location>
</feature>
<dbReference type="GO" id="GO:0022857">
    <property type="term" value="F:transmembrane transporter activity"/>
    <property type="evidence" value="ECO:0007669"/>
    <property type="project" value="InterPro"/>
</dbReference>
<evidence type="ECO:0000256" key="2">
    <source>
        <dbReference type="ARBA" id="ARBA00022448"/>
    </source>
</evidence>
<feature type="transmembrane region" description="Helical" evidence="7">
    <location>
        <begin position="236"/>
        <end position="260"/>
    </location>
</feature>
<dbReference type="Gene3D" id="1.20.1250.20">
    <property type="entry name" value="MFS general substrate transporter like domains"/>
    <property type="match status" value="1"/>
</dbReference>
<dbReference type="PANTHER" id="PTHR43124:SF8">
    <property type="entry name" value="INNER MEMBRANE TRANSPORT PROTEIN YDHP"/>
    <property type="match status" value="1"/>
</dbReference>
<evidence type="ECO:0000256" key="6">
    <source>
        <dbReference type="ARBA" id="ARBA00023136"/>
    </source>
</evidence>
<evidence type="ECO:0000256" key="5">
    <source>
        <dbReference type="ARBA" id="ARBA00022989"/>
    </source>
</evidence>
<dbReference type="InterPro" id="IPR036259">
    <property type="entry name" value="MFS_trans_sf"/>
</dbReference>
<comment type="subcellular location">
    <subcellularLocation>
        <location evidence="1">Cell membrane</location>
        <topology evidence="1">Multi-pass membrane protein</topology>
    </subcellularLocation>
</comment>
<name>A0A6B8RPF2_9BACL</name>
<dbReference type="InterPro" id="IPR011701">
    <property type="entry name" value="MFS"/>
</dbReference>
<sequence length="432" mass="45423">MFSVHNNIQVEFLLEKNGGYCMNAVQKPISIAQKKGGAFALFALAIAAFGIGTTEFVPIGLLSSLADDLNISITVAGLLISGYAMGVAFGAPILTALSNRMDRKSLLLLLMVTFIIGNSIAALSTSFGLLLVARIVTAFSHGVFFSIGSTIAADLVPEHKRASAIAFMFTGLTVATVTGVPLGTFIGQAFGWRTTFWGVAALGVIAIIAISILVPKSSKQAKPAKMSDQLKVLRSGPLLLAFSITALGYGGTFVAFTYLVPILEDITGYVPSSVSILLLIYGIAVAVGNVIGGKAADKNPIKFLFWMFVAQSIIMVILTFTAPFKLAGTATIILLGLFAFMNVPGLQVYVVKLAERHVPSAVNLASALNIAAFNLGIAIGALVGGLIVDSIGLIHTPWIGGLMVFGAVLLSGWSGAIERKHVQFQLKRRAFK</sequence>
<dbReference type="EMBL" id="CP034235">
    <property type="protein sequence ID" value="QGQ97256.1"/>
    <property type="molecule type" value="Genomic_DNA"/>
</dbReference>
<feature type="domain" description="Major facilitator superfamily (MFS) profile" evidence="8">
    <location>
        <begin position="40"/>
        <end position="432"/>
    </location>
</feature>
<organism evidence="9 10">
    <name type="scientific">Paenibacillus psychroresistens</name>
    <dbReference type="NCBI Taxonomy" id="1778678"/>
    <lineage>
        <taxon>Bacteria</taxon>
        <taxon>Bacillati</taxon>
        <taxon>Bacillota</taxon>
        <taxon>Bacilli</taxon>
        <taxon>Bacillales</taxon>
        <taxon>Paenibacillaceae</taxon>
        <taxon>Paenibacillus</taxon>
    </lineage>
</organism>
<dbReference type="SUPFAM" id="SSF103473">
    <property type="entry name" value="MFS general substrate transporter"/>
    <property type="match status" value="1"/>
</dbReference>
<dbReference type="Pfam" id="PF07690">
    <property type="entry name" value="MFS_1"/>
    <property type="match status" value="1"/>
</dbReference>
<keyword evidence="2" id="KW-0813">Transport</keyword>
<evidence type="ECO:0000313" key="9">
    <source>
        <dbReference type="EMBL" id="QGQ97256.1"/>
    </source>
</evidence>
<feature type="transmembrane region" description="Helical" evidence="7">
    <location>
        <begin position="266"/>
        <end position="291"/>
    </location>
</feature>
<gene>
    <name evidence="9" type="ORF">EHS13_21395</name>
</gene>
<protein>
    <submittedName>
        <fullName evidence="9">MFS transporter</fullName>
    </submittedName>
</protein>
<evidence type="ECO:0000256" key="7">
    <source>
        <dbReference type="SAM" id="Phobius"/>
    </source>
</evidence>
<feature type="transmembrane region" description="Helical" evidence="7">
    <location>
        <begin position="165"/>
        <end position="190"/>
    </location>
</feature>
<keyword evidence="10" id="KW-1185">Reference proteome</keyword>
<evidence type="ECO:0000256" key="4">
    <source>
        <dbReference type="ARBA" id="ARBA00022692"/>
    </source>
</evidence>
<accession>A0A6B8RPF2</accession>
<feature type="transmembrane region" description="Helical" evidence="7">
    <location>
        <begin position="303"/>
        <end position="324"/>
    </location>
</feature>
<feature type="transmembrane region" description="Helical" evidence="7">
    <location>
        <begin position="131"/>
        <end position="153"/>
    </location>
</feature>
<dbReference type="GO" id="GO:0005886">
    <property type="term" value="C:plasma membrane"/>
    <property type="evidence" value="ECO:0007669"/>
    <property type="project" value="UniProtKB-SubCell"/>
</dbReference>
<feature type="transmembrane region" description="Helical" evidence="7">
    <location>
        <begin position="330"/>
        <end position="350"/>
    </location>
</feature>